<feature type="transmembrane region" description="Helical" evidence="6">
    <location>
        <begin position="594"/>
        <end position="615"/>
    </location>
</feature>
<keyword evidence="5 6" id="KW-0472">Membrane</keyword>
<dbReference type="GO" id="GO:0005886">
    <property type="term" value="C:plasma membrane"/>
    <property type="evidence" value="ECO:0007669"/>
    <property type="project" value="UniProtKB-SubCell"/>
</dbReference>
<dbReference type="Pfam" id="PF02687">
    <property type="entry name" value="FtsX"/>
    <property type="match status" value="1"/>
</dbReference>
<dbReference type="PANTHER" id="PTHR46795">
    <property type="entry name" value="ABC TRANSPORTER PERMEASE-RELATED-RELATED"/>
    <property type="match status" value="1"/>
</dbReference>
<evidence type="ECO:0000259" key="7">
    <source>
        <dbReference type="Pfam" id="PF02687"/>
    </source>
</evidence>
<evidence type="ECO:0000256" key="1">
    <source>
        <dbReference type="ARBA" id="ARBA00004651"/>
    </source>
</evidence>
<gene>
    <name evidence="8" type="ORF">BK784_01550</name>
</gene>
<sequence>MNIRELAYRNVTRNRRTYSAYFLSSAFAIMAFFVYSFFAFHPALSAGELGQYVFVSMSFAQSIIYLFTFFFILYSMGMFLKTRKRELGILMMLGMTKYQLKRLIFFENIMIGIGAIIFGILSGMLFSGVLLFVAPMILKLDISLSYYIPMKAIVVTSIMFFILFMIISLFSAGMIRKNKIMKLFSGSAEAKPEPKASIISSILAVVLLSAGYVGALLSHGAMVFIMMIPVTTVVIIGTYLLYKQLSVFIIRLCKKSKRFYWTQTNIITLSDLAYRMRDNARMFFIVTIISTVAFSAIGTLVGFASMTKGIMERPISFHYHSKQGNSNESQHIQMIDKGLKKHSIAASKTNISTKKTEEQSLRSAIFIKESDYKKYAKLTEEPFNTVANKEVVFLSANIPGPTMKERKEITLPNMNENLKVKKVTSSSLGKILRGNVYVISNNRYDSLQDGFIETKDYMYKTERTKDEIEIGKELMHQIKPYQEYSTFSAEEYEQNQSLQIAGPILFVGFFIGIVFFVCAGSFLYFRLFSDLEDDVRLFEMIRKVGLTSRELSKVVTIRLALLFFVPIGVATLHGAVALTALGQMFEYSLFKENTVVLSIFIGIQVVYFLLIRSRYVKQLKERLRMH</sequence>
<evidence type="ECO:0000256" key="2">
    <source>
        <dbReference type="ARBA" id="ARBA00022475"/>
    </source>
</evidence>
<keyword evidence="3 6" id="KW-0812">Transmembrane</keyword>
<feature type="transmembrane region" description="Helical" evidence="6">
    <location>
        <begin position="153"/>
        <end position="175"/>
    </location>
</feature>
<dbReference type="Proteomes" id="UP000195160">
    <property type="component" value="Unassembled WGS sequence"/>
</dbReference>
<keyword evidence="6" id="KW-0813">Transport</keyword>
<feature type="transmembrane region" description="Helical" evidence="6">
    <location>
        <begin position="559"/>
        <end position="582"/>
    </location>
</feature>
<dbReference type="InterPro" id="IPR027022">
    <property type="entry name" value="ABC_permease_BceB-typ"/>
</dbReference>
<feature type="domain" description="ABC3 transporter permease C-terminal" evidence="7">
    <location>
        <begin position="63"/>
        <end position="178"/>
    </location>
</feature>
<dbReference type="InterPro" id="IPR052536">
    <property type="entry name" value="ABC-4_Integral_Memb_Prot"/>
</dbReference>
<feature type="transmembrane region" description="Helical" evidence="6">
    <location>
        <begin position="21"/>
        <end position="43"/>
    </location>
</feature>
<name>A0A9X6N9P7_BACTV</name>
<evidence type="ECO:0000256" key="5">
    <source>
        <dbReference type="ARBA" id="ARBA00023136"/>
    </source>
</evidence>
<dbReference type="AlphaFoldDB" id="A0A9X6N9P7"/>
<keyword evidence="4 6" id="KW-1133">Transmembrane helix</keyword>
<evidence type="ECO:0000256" key="3">
    <source>
        <dbReference type="ARBA" id="ARBA00022692"/>
    </source>
</evidence>
<feature type="transmembrane region" description="Helical" evidence="6">
    <location>
        <begin position="196"/>
        <end position="215"/>
    </location>
</feature>
<evidence type="ECO:0000313" key="9">
    <source>
        <dbReference type="Proteomes" id="UP000195160"/>
    </source>
</evidence>
<feature type="transmembrane region" description="Helical" evidence="6">
    <location>
        <begin position="282"/>
        <end position="306"/>
    </location>
</feature>
<comment type="subcellular location">
    <subcellularLocation>
        <location evidence="1 6">Cell membrane</location>
        <topology evidence="1 6">Multi-pass membrane protein</topology>
    </subcellularLocation>
</comment>
<dbReference type="InterPro" id="IPR003838">
    <property type="entry name" value="ABC3_permease_C"/>
</dbReference>
<feature type="transmembrane region" description="Helical" evidence="6">
    <location>
        <begin position="103"/>
        <end position="133"/>
    </location>
</feature>
<comment type="caution">
    <text evidence="8">The sequence shown here is derived from an EMBL/GenBank/DDBJ whole genome shotgun (WGS) entry which is preliminary data.</text>
</comment>
<proteinExistence type="inferred from homology"/>
<dbReference type="GO" id="GO:0055085">
    <property type="term" value="P:transmembrane transport"/>
    <property type="evidence" value="ECO:0007669"/>
    <property type="project" value="UniProtKB-UniRule"/>
</dbReference>
<feature type="transmembrane region" description="Helical" evidence="6">
    <location>
        <begin position="221"/>
        <end position="242"/>
    </location>
</feature>
<feature type="transmembrane region" description="Helical" evidence="6">
    <location>
        <begin position="63"/>
        <end position="82"/>
    </location>
</feature>
<feature type="transmembrane region" description="Helical" evidence="6">
    <location>
        <begin position="504"/>
        <end position="525"/>
    </location>
</feature>
<dbReference type="EMBL" id="MOOV01000015">
    <property type="protein sequence ID" value="OUC03787.1"/>
    <property type="molecule type" value="Genomic_DNA"/>
</dbReference>
<dbReference type="RefSeq" id="WP_088065488.1">
    <property type="nucleotide sequence ID" value="NZ_MOOV01000015.1"/>
</dbReference>
<organism evidence="8 9">
    <name type="scientific">Bacillus thuringiensis subsp. medellin</name>
    <dbReference type="NCBI Taxonomy" id="79672"/>
    <lineage>
        <taxon>Bacteria</taxon>
        <taxon>Bacillati</taxon>
        <taxon>Bacillota</taxon>
        <taxon>Bacilli</taxon>
        <taxon>Bacillales</taxon>
        <taxon>Bacillaceae</taxon>
        <taxon>Bacillus</taxon>
        <taxon>Bacillus cereus group</taxon>
    </lineage>
</organism>
<keyword evidence="2 6" id="KW-1003">Cell membrane</keyword>
<evidence type="ECO:0000256" key="6">
    <source>
        <dbReference type="PIRNR" id="PIRNR018968"/>
    </source>
</evidence>
<protein>
    <submittedName>
        <fullName evidence="8">ABC transporter permease</fullName>
    </submittedName>
</protein>
<comment type="similarity">
    <text evidence="6">Belongs to the ABC-4 integral membrane protein family.</text>
</comment>
<evidence type="ECO:0000313" key="8">
    <source>
        <dbReference type="EMBL" id="OUC03787.1"/>
    </source>
</evidence>
<accession>A0A9X6N9P7</accession>
<evidence type="ECO:0000256" key="4">
    <source>
        <dbReference type="ARBA" id="ARBA00022989"/>
    </source>
</evidence>
<dbReference type="PANTHER" id="PTHR46795:SF2">
    <property type="entry name" value="ABC TRANSPORTER, PERMEASE PROTEIN"/>
    <property type="match status" value="1"/>
</dbReference>
<dbReference type="PIRSF" id="PIRSF018968">
    <property type="entry name" value="ABC_permease_BceB"/>
    <property type="match status" value="1"/>
</dbReference>
<reference evidence="8 9" key="1">
    <citation type="submission" date="2016-10" db="EMBL/GenBank/DDBJ databases">
        <title>Comparative genomics of Bacillus thuringiensis reveals a path to pathogens against multiple invertebrate hosts.</title>
        <authorList>
            <person name="Zheng J."/>
            <person name="Gao Q."/>
            <person name="Liu H."/>
            <person name="Peng D."/>
            <person name="Ruan L."/>
            <person name="Sun M."/>
        </authorList>
    </citation>
    <scope>NUCLEOTIDE SEQUENCE [LARGE SCALE GENOMIC DNA]</scope>
    <source>
        <strain evidence="8">T30001</strain>
    </source>
</reference>